<name>A0A402B196_9CHLR</name>
<evidence type="ECO:0000313" key="2">
    <source>
        <dbReference type="EMBL" id="GCE25135.1"/>
    </source>
</evidence>
<comment type="caution">
    <text evidence="2">The sequence shown here is derived from an EMBL/GenBank/DDBJ whole genome shotgun (WGS) entry which is preliminary data.</text>
</comment>
<evidence type="ECO:0000256" key="1">
    <source>
        <dbReference type="ARBA" id="ARBA00023172"/>
    </source>
</evidence>
<dbReference type="Gene3D" id="1.10.443.10">
    <property type="entry name" value="Intergrase catalytic core"/>
    <property type="match status" value="1"/>
</dbReference>
<dbReference type="Proteomes" id="UP000287171">
    <property type="component" value="Unassembled WGS sequence"/>
</dbReference>
<keyword evidence="3" id="KW-1185">Reference proteome</keyword>
<dbReference type="InterPro" id="IPR013762">
    <property type="entry name" value="Integrase-like_cat_sf"/>
</dbReference>
<dbReference type="InterPro" id="IPR011010">
    <property type="entry name" value="DNA_brk_join_enz"/>
</dbReference>
<dbReference type="GO" id="GO:0015074">
    <property type="term" value="P:DNA integration"/>
    <property type="evidence" value="ECO:0007669"/>
    <property type="project" value="InterPro"/>
</dbReference>
<protein>
    <submittedName>
        <fullName evidence="2">Uncharacterized protein</fullName>
    </submittedName>
</protein>
<sequence length="58" mass="6550">MRKEVGPVLLRDTFAVHYLQAGGDPFTLRERLGQEESVAVKRYLSMSDGKSEQKAKKP</sequence>
<dbReference type="SUPFAM" id="SSF56349">
    <property type="entry name" value="DNA breaking-rejoining enzymes"/>
    <property type="match status" value="1"/>
</dbReference>
<dbReference type="GO" id="GO:0006310">
    <property type="term" value="P:DNA recombination"/>
    <property type="evidence" value="ECO:0007669"/>
    <property type="project" value="UniProtKB-KW"/>
</dbReference>
<evidence type="ECO:0000313" key="3">
    <source>
        <dbReference type="Proteomes" id="UP000287171"/>
    </source>
</evidence>
<gene>
    <name evidence="2" type="ORF">KDA_06190</name>
</gene>
<keyword evidence="1" id="KW-0233">DNA recombination</keyword>
<accession>A0A402B196</accession>
<organism evidence="2 3">
    <name type="scientific">Dictyobacter alpinus</name>
    <dbReference type="NCBI Taxonomy" id="2014873"/>
    <lineage>
        <taxon>Bacteria</taxon>
        <taxon>Bacillati</taxon>
        <taxon>Chloroflexota</taxon>
        <taxon>Ktedonobacteria</taxon>
        <taxon>Ktedonobacterales</taxon>
        <taxon>Dictyobacteraceae</taxon>
        <taxon>Dictyobacter</taxon>
    </lineage>
</organism>
<proteinExistence type="predicted"/>
<dbReference type="AlphaFoldDB" id="A0A402B196"/>
<reference evidence="3" key="1">
    <citation type="submission" date="2018-12" db="EMBL/GenBank/DDBJ databases">
        <title>Tengunoibacter tsumagoiensis gen. nov., sp. nov., Dictyobacter kobayashii sp. nov., D. alpinus sp. nov., and D. joshuensis sp. nov. and description of Dictyobacteraceae fam. nov. within the order Ktedonobacterales isolated from Tengu-no-mugimeshi.</title>
        <authorList>
            <person name="Wang C.M."/>
            <person name="Zheng Y."/>
            <person name="Sakai Y."/>
            <person name="Toyoda A."/>
            <person name="Minakuchi Y."/>
            <person name="Abe K."/>
            <person name="Yokota A."/>
            <person name="Yabe S."/>
        </authorList>
    </citation>
    <scope>NUCLEOTIDE SEQUENCE [LARGE SCALE GENOMIC DNA]</scope>
    <source>
        <strain evidence="3">Uno16</strain>
    </source>
</reference>
<dbReference type="EMBL" id="BIFT01000001">
    <property type="protein sequence ID" value="GCE25135.1"/>
    <property type="molecule type" value="Genomic_DNA"/>
</dbReference>
<dbReference type="GO" id="GO:0003677">
    <property type="term" value="F:DNA binding"/>
    <property type="evidence" value="ECO:0007669"/>
    <property type="project" value="InterPro"/>
</dbReference>